<comment type="cofactor">
    <cofactor evidence="5">
        <name>Fe(2+)</name>
        <dbReference type="ChEBI" id="CHEBI:29033"/>
    </cofactor>
    <text evidence="5">Binds 1 Fe(2+) ion per subunit.</text>
</comment>
<feature type="binding site" evidence="5">
    <location>
        <position position="508"/>
    </location>
    <ligand>
        <name>Fe cation</name>
        <dbReference type="ChEBI" id="CHEBI:24875"/>
        <note>catalytic</note>
    </ligand>
</feature>
<gene>
    <name evidence="7" type="ORF">MNEG_9548</name>
</gene>
<dbReference type="GO" id="GO:0009507">
    <property type="term" value="C:chloroplast"/>
    <property type="evidence" value="ECO:0007669"/>
    <property type="project" value="TreeGrafter"/>
</dbReference>
<dbReference type="OrthoDB" id="407010at2759"/>
<dbReference type="Pfam" id="PF03055">
    <property type="entry name" value="RPE65"/>
    <property type="match status" value="1"/>
</dbReference>
<evidence type="ECO:0000256" key="6">
    <source>
        <dbReference type="SAM" id="MobiDB-lite"/>
    </source>
</evidence>
<dbReference type="PANTHER" id="PTHR10543:SF24">
    <property type="entry name" value="CAROTENOID ISOMEROOXYGENASE"/>
    <property type="match status" value="1"/>
</dbReference>
<dbReference type="GO" id="GO:0010436">
    <property type="term" value="F:carotenoid dioxygenase activity"/>
    <property type="evidence" value="ECO:0007669"/>
    <property type="project" value="TreeGrafter"/>
</dbReference>
<organism evidence="7 8">
    <name type="scientific">Monoraphidium neglectum</name>
    <dbReference type="NCBI Taxonomy" id="145388"/>
    <lineage>
        <taxon>Eukaryota</taxon>
        <taxon>Viridiplantae</taxon>
        <taxon>Chlorophyta</taxon>
        <taxon>core chlorophytes</taxon>
        <taxon>Chlorophyceae</taxon>
        <taxon>CS clade</taxon>
        <taxon>Sphaeropleales</taxon>
        <taxon>Selenastraceae</taxon>
        <taxon>Monoraphidium</taxon>
    </lineage>
</organism>
<feature type="region of interest" description="Disordered" evidence="6">
    <location>
        <begin position="1"/>
        <end position="21"/>
    </location>
</feature>
<keyword evidence="3 7" id="KW-0560">Oxidoreductase</keyword>
<dbReference type="PANTHER" id="PTHR10543">
    <property type="entry name" value="BETA-CAROTENE DIOXYGENASE"/>
    <property type="match status" value="1"/>
</dbReference>
<evidence type="ECO:0000256" key="2">
    <source>
        <dbReference type="ARBA" id="ARBA00022723"/>
    </source>
</evidence>
<evidence type="ECO:0000256" key="3">
    <source>
        <dbReference type="ARBA" id="ARBA00023002"/>
    </source>
</evidence>
<keyword evidence="8" id="KW-1185">Reference proteome</keyword>
<dbReference type="GO" id="GO:0016121">
    <property type="term" value="P:carotene catabolic process"/>
    <property type="evidence" value="ECO:0007669"/>
    <property type="project" value="TreeGrafter"/>
</dbReference>
<dbReference type="GeneID" id="25742423"/>
<feature type="binding site" evidence="5">
    <location>
        <position position="253"/>
    </location>
    <ligand>
        <name>Fe cation</name>
        <dbReference type="ChEBI" id="CHEBI:24875"/>
        <note>catalytic</note>
    </ligand>
</feature>
<keyword evidence="4 5" id="KW-0408">Iron</keyword>
<evidence type="ECO:0000256" key="4">
    <source>
        <dbReference type="ARBA" id="ARBA00023004"/>
    </source>
</evidence>
<dbReference type="InterPro" id="IPR004294">
    <property type="entry name" value="Carotenoid_Oase"/>
</dbReference>
<keyword evidence="7" id="KW-0223">Dioxygenase</keyword>
<dbReference type="GO" id="GO:0046872">
    <property type="term" value="F:metal ion binding"/>
    <property type="evidence" value="ECO:0007669"/>
    <property type="project" value="UniProtKB-KW"/>
</dbReference>
<name>A0A0D2M4C4_9CHLO</name>
<feature type="region of interest" description="Disordered" evidence="6">
    <location>
        <begin position="190"/>
        <end position="229"/>
    </location>
</feature>
<feature type="compositionally biased region" description="Low complexity" evidence="6">
    <location>
        <begin position="7"/>
        <end position="18"/>
    </location>
</feature>
<evidence type="ECO:0000256" key="1">
    <source>
        <dbReference type="ARBA" id="ARBA00006787"/>
    </source>
</evidence>
<dbReference type="AlphaFoldDB" id="A0A0D2M4C4"/>
<dbReference type="Proteomes" id="UP000054498">
    <property type="component" value="Unassembled WGS sequence"/>
</dbReference>
<keyword evidence="2 5" id="KW-0479">Metal-binding</keyword>
<evidence type="ECO:0000256" key="5">
    <source>
        <dbReference type="PIRSR" id="PIRSR604294-1"/>
    </source>
</evidence>
<reference evidence="7 8" key="1">
    <citation type="journal article" date="2013" name="BMC Genomics">
        <title>Reconstruction of the lipid metabolism for the microalga Monoraphidium neglectum from its genome sequence reveals characteristics suitable for biofuel production.</title>
        <authorList>
            <person name="Bogen C."/>
            <person name="Al-Dilaimi A."/>
            <person name="Albersmeier A."/>
            <person name="Wichmann J."/>
            <person name="Grundmann M."/>
            <person name="Rupp O."/>
            <person name="Lauersen K.J."/>
            <person name="Blifernez-Klassen O."/>
            <person name="Kalinowski J."/>
            <person name="Goesmann A."/>
            <person name="Mussgnug J.H."/>
            <person name="Kruse O."/>
        </authorList>
    </citation>
    <scope>NUCLEOTIDE SEQUENCE [LARGE SCALE GENOMIC DNA]</scope>
    <source>
        <strain evidence="7 8">SAG 48.87</strain>
    </source>
</reference>
<sequence>MLLRPGTATPAAPALPATGDHVPTANARQALFGVAKEQVEEVPARVVGAIPKWLSGSLVVNGGGDYSQMTHLFDGYAQLVKARFKDGQAWGAQRYIDTEAYRAFKREGKVVYREFATPPATSSSLEALLSGLRDVVAVVTGATNTTDNASVSLHSVGPKGGRGRRQLLAVSETPKASYLIDPDTLATIGRGGAPAVDLQPAGRSHPKPPGPPRSRNLPLLPQASFPDKDPETLKRTEVAFVADRRPLTPAWLHDFPSTDDYAVIIEHPLYINLGSLLFGNPRPYVFMDWQPEDGTRITVVRLDGSEPQRVFDAPPFFVFHYGQCYEATAADGSRQLVVDMAAYDDPTILNDLGLQPLKEPQRQVSQSYYKRLTIPLSGPATSLPAPTPLAADPSANDFCEFPAINPAFRGRPYRYAYTLSAVRPTNMGNALSRIDVATGETLTWHQPGAAIGEPLFVAAPEAAAEDDGVVLAPGAAPNGGGFVVVLDAKTMAELGRVELPFEAPYRFHGIWLDGRE</sequence>
<evidence type="ECO:0000313" key="7">
    <source>
        <dbReference type="EMBL" id="KIY98414.1"/>
    </source>
</evidence>
<protein>
    <submittedName>
        <fullName evidence="7">Carotenoid cleavage dioxygenase 8</fullName>
        <ecNumber evidence="7">1.13.11.-</ecNumber>
    </submittedName>
</protein>
<feature type="binding site" evidence="5">
    <location>
        <position position="320"/>
    </location>
    <ligand>
        <name>Fe cation</name>
        <dbReference type="ChEBI" id="CHEBI:24875"/>
        <note>catalytic</note>
    </ligand>
</feature>
<dbReference type="EC" id="1.13.11.-" evidence="7"/>
<comment type="similarity">
    <text evidence="1">Belongs to the carotenoid oxygenase family.</text>
</comment>
<dbReference type="STRING" id="145388.A0A0D2M4C4"/>
<proteinExistence type="inferred from homology"/>
<accession>A0A0D2M4C4</accession>
<dbReference type="RefSeq" id="XP_013897434.1">
    <property type="nucleotide sequence ID" value="XM_014041980.1"/>
</dbReference>
<dbReference type="KEGG" id="mng:MNEG_9548"/>
<evidence type="ECO:0000313" key="8">
    <source>
        <dbReference type="Proteomes" id="UP000054498"/>
    </source>
</evidence>
<feature type="binding site" evidence="5">
    <location>
        <position position="205"/>
    </location>
    <ligand>
        <name>Fe cation</name>
        <dbReference type="ChEBI" id="CHEBI:24875"/>
        <note>catalytic</note>
    </ligand>
</feature>
<dbReference type="EMBL" id="KK102193">
    <property type="protein sequence ID" value="KIY98414.1"/>
    <property type="molecule type" value="Genomic_DNA"/>
</dbReference>